<organism evidence="1 2">
    <name type="scientific">Trema orientale</name>
    <name type="common">Charcoal tree</name>
    <name type="synonym">Celtis orientalis</name>
    <dbReference type="NCBI Taxonomy" id="63057"/>
    <lineage>
        <taxon>Eukaryota</taxon>
        <taxon>Viridiplantae</taxon>
        <taxon>Streptophyta</taxon>
        <taxon>Embryophyta</taxon>
        <taxon>Tracheophyta</taxon>
        <taxon>Spermatophyta</taxon>
        <taxon>Magnoliopsida</taxon>
        <taxon>eudicotyledons</taxon>
        <taxon>Gunneridae</taxon>
        <taxon>Pentapetalae</taxon>
        <taxon>rosids</taxon>
        <taxon>fabids</taxon>
        <taxon>Rosales</taxon>
        <taxon>Cannabaceae</taxon>
        <taxon>Trema</taxon>
    </lineage>
</organism>
<dbReference type="InParanoid" id="A0A2P5EDC1"/>
<sequence length="86" mass="10027">MDDIVGRWNSLRINEEEEGILDDSLLSKGVDDLQSGLVGKVLTKKPFNKRIFKEVMERAWKVERGLEIRKIGPDMFVFSFGREREK</sequence>
<name>A0A2P5EDC1_TREOI</name>
<proteinExistence type="predicted"/>
<accession>A0A2P5EDC1</accession>
<keyword evidence="2" id="KW-1185">Reference proteome</keyword>
<dbReference type="Proteomes" id="UP000237000">
    <property type="component" value="Unassembled WGS sequence"/>
</dbReference>
<dbReference type="OrthoDB" id="1750606at2759"/>
<gene>
    <name evidence="1" type="ORF">TorRG33x02_206690</name>
</gene>
<comment type="caution">
    <text evidence="1">The sequence shown here is derived from an EMBL/GenBank/DDBJ whole genome shotgun (WGS) entry which is preliminary data.</text>
</comment>
<dbReference type="AlphaFoldDB" id="A0A2P5EDC1"/>
<evidence type="ECO:0000313" key="1">
    <source>
        <dbReference type="EMBL" id="PON83514.1"/>
    </source>
</evidence>
<dbReference type="STRING" id="63057.A0A2P5EDC1"/>
<evidence type="ECO:0000313" key="2">
    <source>
        <dbReference type="Proteomes" id="UP000237000"/>
    </source>
</evidence>
<dbReference type="EMBL" id="JXTC01000177">
    <property type="protein sequence ID" value="PON83514.1"/>
    <property type="molecule type" value="Genomic_DNA"/>
</dbReference>
<protein>
    <submittedName>
        <fullName evidence="1">Uncharacterized protein</fullName>
    </submittedName>
</protein>
<reference evidence="2" key="1">
    <citation type="submission" date="2016-06" db="EMBL/GenBank/DDBJ databases">
        <title>Parallel loss of symbiosis genes in relatives of nitrogen-fixing non-legume Parasponia.</title>
        <authorList>
            <person name="Van Velzen R."/>
            <person name="Holmer R."/>
            <person name="Bu F."/>
            <person name="Rutten L."/>
            <person name="Van Zeijl A."/>
            <person name="Liu W."/>
            <person name="Santuari L."/>
            <person name="Cao Q."/>
            <person name="Sharma T."/>
            <person name="Shen D."/>
            <person name="Roswanjaya Y."/>
            <person name="Wardhani T."/>
            <person name="Kalhor M.S."/>
            <person name="Jansen J."/>
            <person name="Van den Hoogen J."/>
            <person name="Gungor B."/>
            <person name="Hartog M."/>
            <person name="Hontelez J."/>
            <person name="Verver J."/>
            <person name="Yang W.-C."/>
            <person name="Schijlen E."/>
            <person name="Repin R."/>
            <person name="Schilthuizen M."/>
            <person name="Schranz E."/>
            <person name="Heidstra R."/>
            <person name="Miyata K."/>
            <person name="Fedorova E."/>
            <person name="Kohlen W."/>
            <person name="Bisseling T."/>
            <person name="Smit S."/>
            <person name="Geurts R."/>
        </authorList>
    </citation>
    <scope>NUCLEOTIDE SEQUENCE [LARGE SCALE GENOMIC DNA]</scope>
    <source>
        <strain evidence="2">cv. RG33-2</strain>
    </source>
</reference>